<organism evidence="14 15">
    <name type="scientific">Sulfurivirga caldicuralii</name>
    <dbReference type="NCBI Taxonomy" id="364032"/>
    <lineage>
        <taxon>Bacteria</taxon>
        <taxon>Pseudomonadati</taxon>
        <taxon>Pseudomonadota</taxon>
        <taxon>Gammaproteobacteria</taxon>
        <taxon>Thiotrichales</taxon>
        <taxon>Piscirickettsiaceae</taxon>
        <taxon>Sulfurivirga</taxon>
    </lineage>
</organism>
<dbReference type="InterPro" id="IPR042119">
    <property type="entry name" value="QueA_dom2"/>
</dbReference>
<evidence type="ECO:0000256" key="8">
    <source>
        <dbReference type="ARBA" id="ARBA00052751"/>
    </source>
</evidence>
<gene>
    <name evidence="13" type="primary">queA</name>
    <name evidence="14" type="ORF">SAMN05443662_0593</name>
</gene>
<dbReference type="SUPFAM" id="SSF111337">
    <property type="entry name" value="QueA-like"/>
    <property type="match status" value="1"/>
</dbReference>
<evidence type="ECO:0000313" key="15">
    <source>
        <dbReference type="Proteomes" id="UP000198461"/>
    </source>
</evidence>
<evidence type="ECO:0000256" key="6">
    <source>
        <dbReference type="ARBA" id="ARBA00022691"/>
    </source>
</evidence>
<evidence type="ECO:0000256" key="5">
    <source>
        <dbReference type="ARBA" id="ARBA00022679"/>
    </source>
</evidence>
<evidence type="ECO:0000256" key="1">
    <source>
        <dbReference type="ARBA" id="ARBA00004496"/>
    </source>
</evidence>
<dbReference type="GO" id="GO:0008616">
    <property type="term" value="P:tRNA queuosine(34) biosynthetic process"/>
    <property type="evidence" value="ECO:0007669"/>
    <property type="project" value="UniProtKB-UniRule"/>
</dbReference>
<evidence type="ECO:0000256" key="7">
    <source>
        <dbReference type="ARBA" id="ARBA00022785"/>
    </source>
</evidence>
<protein>
    <recommendedName>
        <fullName evidence="11 13">S-adenosylmethionine:tRNA ribosyltransferase-isomerase</fullName>
        <ecNumber evidence="10 13">2.4.99.17</ecNumber>
    </recommendedName>
    <alternativeName>
        <fullName evidence="12 13">Queuosine biosynthesis protein QueA</fullName>
    </alternativeName>
</protein>
<evidence type="ECO:0000256" key="13">
    <source>
        <dbReference type="HAMAP-Rule" id="MF_00113"/>
    </source>
</evidence>
<comment type="function">
    <text evidence="13">Transfers and isomerizes the ribose moiety from AdoMet to the 7-aminomethyl group of 7-deazaguanine (preQ1-tRNA) to give epoxyqueuosine (oQ-tRNA).</text>
</comment>
<reference evidence="14 15" key="1">
    <citation type="submission" date="2016-11" db="EMBL/GenBank/DDBJ databases">
        <authorList>
            <person name="Jaros S."/>
            <person name="Januszkiewicz K."/>
            <person name="Wedrychowicz H."/>
        </authorList>
    </citation>
    <scope>NUCLEOTIDE SEQUENCE [LARGE SCALE GENOMIC DNA]</scope>
    <source>
        <strain evidence="14 15">DSM 17737</strain>
    </source>
</reference>
<dbReference type="EMBL" id="FSRE01000001">
    <property type="protein sequence ID" value="SIN78019.1"/>
    <property type="molecule type" value="Genomic_DNA"/>
</dbReference>
<keyword evidence="15" id="KW-1185">Reference proteome</keyword>
<dbReference type="STRING" id="364032.SAMN05443662_0593"/>
<dbReference type="Gene3D" id="3.40.1780.10">
    <property type="entry name" value="QueA-like"/>
    <property type="match status" value="1"/>
</dbReference>
<comment type="similarity">
    <text evidence="9 13">Belongs to the QueA family.</text>
</comment>
<dbReference type="Pfam" id="PF02547">
    <property type="entry name" value="Queuosine_synth"/>
    <property type="match status" value="1"/>
</dbReference>
<dbReference type="FunFam" id="3.40.1780.10:FF:000001">
    <property type="entry name" value="S-adenosylmethionine:tRNA ribosyltransferase-isomerase"/>
    <property type="match status" value="1"/>
</dbReference>
<evidence type="ECO:0000256" key="10">
    <source>
        <dbReference type="ARBA" id="ARBA00066503"/>
    </source>
</evidence>
<comment type="catalytic activity">
    <reaction evidence="8 13">
        <text>7-aminomethyl-7-carbaguanosine(34) in tRNA + S-adenosyl-L-methionine = epoxyqueuosine(34) in tRNA + adenine + L-methionine + 2 H(+)</text>
        <dbReference type="Rhea" id="RHEA:32155"/>
        <dbReference type="Rhea" id="RHEA-COMP:10342"/>
        <dbReference type="Rhea" id="RHEA-COMP:18582"/>
        <dbReference type="ChEBI" id="CHEBI:15378"/>
        <dbReference type="ChEBI" id="CHEBI:16708"/>
        <dbReference type="ChEBI" id="CHEBI:57844"/>
        <dbReference type="ChEBI" id="CHEBI:59789"/>
        <dbReference type="ChEBI" id="CHEBI:82833"/>
        <dbReference type="ChEBI" id="CHEBI:194443"/>
        <dbReference type="EC" id="2.4.99.17"/>
    </reaction>
</comment>
<keyword evidence="6 13" id="KW-0949">S-adenosyl-L-methionine</keyword>
<dbReference type="HAMAP" id="MF_00113">
    <property type="entry name" value="QueA"/>
    <property type="match status" value="1"/>
</dbReference>
<evidence type="ECO:0000256" key="12">
    <source>
        <dbReference type="ARBA" id="ARBA00076160"/>
    </source>
</evidence>
<dbReference type="Gene3D" id="2.40.10.240">
    <property type="entry name" value="QueA-like"/>
    <property type="match status" value="1"/>
</dbReference>
<evidence type="ECO:0000256" key="2">
    <source>
        <dbReference type="ARBA" id="ARBA00004691"/>
    </source>
</evidence>
<evidence type="ECO:0000256" key="3">
    <source>
        <dbReference type="ARBA" id="ARBA00011245"/>
    </source>
</evidence>
<sequence length="350" mass="39259">MRAMKMFKRQDFDFELPESLIAQQPTAERPASRLLVLGPDGVEDRIFRDIEAYLQPGDLLVFNDTRVMPARLFGQKATGGKVEILIERVLSEREALAHVRASRSPRPGSELLIKGQVPVAVLGREAELFRLQLEDGDWKGVMAAHGHIPLPPYIARSDEAFDHERYQTVYARKEGAVAAPTAGLHFDEALLSRLKEKGVEQGFVTLHVGAGTFKPVQVDDIREHRMHSEWIEVSPELVAQVEATRARGGRVVAVGTTAVRCLESASVEGRLQPMQGETDIFITPGYRFQQVDLLITNFHLPESTLIMLVSAFAGYERTMNAYRHAVAEKYRFFSYGDAMLVYPKEDPDEI</sequence>
<dbReference type="GO" id="GO:0051075">
    <property type="term" value="F:S-adenosylmethionine:tRNA ribosyltransferase-isomerase activity"/>
    <property type="evidence" value="ECO:0007669"/>
    <property type="project" value="UniProtKB-EC"/>
</dbReference>
<comment type="subcellular location">
    <subcellularLocation>
        <location evidence="1 13">Cytoplasm</location>
    </subcellularLocation>
</comment>
<dbReference type="UniPathway" id="UPA00392"/>
<keyword evidence="5 13" id="KW-0808">Transferase</keyword>
<evidence type="ECO:0000256" key="11">
    <source>
        <dbReference type="ARBA" id="ARBA00069325"/>
    </source>
</evidence>
<keyword evidence="14" id="KW-0413">Isomerase</keyword>
<name>A0A1N6E4T8_9GAMM</name>
<dbReference type="GO" id="GO:0005737">
    <property type="term" value="C:cytoplasm"/>
    <property type="evidence" value="ECO:0007669"/>
    <property type="project" value="UniProtKB-SubCell"/>
</dbReference>
<evidence type="ECO:0000256" key="4">
    <source>
        <dbReference type="ARBA" id="ARBA00022490"/>
    </source>
</evidence>
<dbReference type="PANTHER" id="PTHR30307">
    <property type="entry name" value="S-ADENOSYLMETHIONINE:TRNA RIBOSYLTRANSFERASE-ISOMERASE"/>
    <property type="match status" value="1"/>
</dbReference>
<dbReference type="AlphaFoldDB" id="A0A1N6E4T8"/>
<comment type="subunit">
    <text evidence="3 13">Monomer.</text>
</comment>
<dbReference type="NCBIfam" id="TIGR00113">
    <property type="entry name" value="queA"/>
    <property type="match status" value="1"/>
</dbReference>
<keyword evidence="4 13" id="KW-0963">Cytoplasm</keyword>
<evidence type="ECO:0000313" key="14">
    <source>
        <dbReference type="EMBL" id="SIN78019.1"/>
    </source>
</evidence>
<accession>A0A1N6E4T8</accession>
<keyword evidence="7 13" id="KW-0671">Queuosine biosynthesis</keyword>
<dbReference type="PANTHER" id="PTHR30307:SF0">
    <property type="entry name" value="S-ADENOSYLMETHIONINE:TRNA RIBOSYLTRANSFERASE-ISOMERASE"/>
    <property type="match status" value="1"/>
</dbReference>
<dbReference type="Proteomes" id="UP000198461">
    <property type="component" value="Unassembled WGS sequence"/>
</dbReference>
<dbReference type="InterPro" id="IPR003699">
    <property type="entry name" value="QueA"/>
</dbReference>
<evidence type="ECO:0000256" key="9">
    <source>
        <dbReference type="ARBA" id="ARBA00061210"/>
    </source>
</evidence>
<dbReference type="NCBIfam" id="NF001140">
    <property type="entry name" value="PRK00147.1"/>
    <property type="match status" value="1"/>
</dbReference>
<comment type="pathway">
    <text evidence="2 13">tRNA modification; tRNA-queuosine biosynthesis.</text>
</comment>
<proteinExistence type="inferred from homology"/>
<dbReference type="InterPro" id="IPR042118">
    <property type="entry name" value="QueA_dom1"/>
</dbReference>
<dbReference type="InterPro" id="IPR036100">
    <property type="entry name" value="QueA_sf"/>
</dbReference>
<dbReference type="EC" id="2.4.99.17" evidence="10 13"/>